<organism evidence="2 3">
    <name type="scientific">Prorocentrum cordatum</name>
    <dbReference type="NCBI Taxonomy" id="2364126"/>
    <lineage>
        <taxon>Eukaryota</taxon>
        <taxon>Sar</taxon>
        <taxon>Alveolata</taxon>
        <taxon>Dinophyceae</taxon>
        <taxon>Prorocentrales</taxon>
        <taxon>Prorocentraceae</taxon>
        <taxon>Prorocentrum</taxon>
    </lineage>
</organism>
<evidence type="ECO:0008006" key="4">
    <source>
        <dbReference type="Google" id="ProtNLM"/>
    </source>
</evidence>
<reference evidence="2" key="1">
    <citation type="submission" date="2023-10" db="EMBL/GenBank/DDBJ databases">
        <authorList>
            <person name="Chen Y."/>
            <person name="Shah S."/>
            <person name="Dougan E. K."/>
            <person name="Thang M."/>
            <person name="Chan C."/>
        </authorList>
    </citation>
    <scope>NUCLEOTIDE SEQUENCE [LARGE SCALE GENOMIC DNA]</scope>
</reference>
<gene>
    <name evidence="2" type="ORF">PCOR1329_LOCUS34490</name>
</gene>
<evidence type="ECO:0000313" key="2">
    <source>
        <dbReference type="EMBL" id="CAK0838564.1"/>
    </source>
</evidence>
<evidence type="ECO:0000256" key="1">
    <source>
        <dbReference type="SAM" id="MobiDB-lite"/>
    </source>
</evidence>
<dbReference type="Proteomes" id="UP001189429">
    <property type="component" value="Unassembled WGS sequence"/>
</dbReference>
<accession>A0ABN9T0W0</accession>
<keyword evidence="3" id="KW-1185">Reference proteome</keyword>
<name>A0ABN9T0W0_9DINO</name>
<proteinExistence type="predicted"/>
<dbReference type="InterPro" id="IPR029063">
    <property type="entry name" value="SAM-dependent_MTases_sf"/>
</dbReference>
<comment type="caution">
    <text evidence="2">The sequence shown here is derived from an EMBL/GenBank/DDBJ whole genome shotgun (WGS) entry which is preliminary data.</text>
</comment>
<sequence length="1347" mass="146237">MEVAAEDAEGALVESAPGLVDAGGMCRCGAFDDQDRPQGGHALRVDGVYAPTSGGRFARASQICCSDGYWSWWMAHPVEQGGAGRVLYHFCVREMCAAEPPAPRVTVIRVSEFEEVDAAELAEFYREGKGTDSWASWPEDLGPEPGGDLVESGSPEVDEHGTPLDSRGSAATPLEAAGARLAAGEPEARDAGALRARLKRLRGALQPGQGGAVTRPLEEVVQERAGKRRPPDVLAGPAGPASAAGAGGSGEGPLLQLLLEAASSKSSSADLLQSMLGATSGGSDGAVPRGLATRRGHFRQIAAKFPGLLSGQALAKMSEYVTAQVGEETSEEFPPIFLKYFLNVFIPQNPIKSIGIEVHREMRAVCEAADAILSGKTSYALDVLSQRSKALRLFAIGKTWSGARWLELIPPSNEQLALRTADEEIVRTVELGELRLEELLAKLKKGPPRTVQLRDDDDSKENPHKAFSWKAVKGAHPKRQGETRGAYGMHLRTAYQTIIAHVDGFLGGPLVRQPSVDWSTKVSKLRVDFAGEEQCEALPIRMAELIPGLPDKQHAAQLQTEEFVDEHILEWLLDPEVVTLPPSEWPDAPPRARVSCEKMEDWHEADIFAPHGQEVFNGLFAREKKGKPLEGQVRCARLIFNMIPSNAYIRNIVEDTATLAASTTWTSIHLPAGCVMAWSSDDQKGAFYVWKLPPAWWGRMAASAPAPASAAGLPGDHLVYVAFRVIPMGWVLAATLQPAHAWWQVYRDDFDSPEVTQAAEAYREVGTPGEMQLATRQARARAEVAYAEDKSHARHLQLERTGASLDGSVGTVRAPTDKTIELVRYILYALGRDYCPRLPMLTLLGRVVRALEFRRPLLSCLNLVWEFPTKTRGGRINTGMPQELLICVGYLPIACTGLRAAVSHVATVSDASGSGGGVCASAGLTSLAVEQLEAVRSGARTGMGVARGSSRLPVDIIGMVCSEIDKPARRVARLRWPGTADWGDTRSITEADVVKLADTYHSPCDVCACGASSPCHDFSGVNLAKAGPAGSLSESLCGVLRVHGLLRKHFKGKFEFLVENVASMSPQDREETTKELGVTPTKLCSSVLVPACRPRYYWRSWPLKTRGEITVEEARQGRRDFLAARRAHGTVVPLDWATAALFARGACPPSWGEVGSCTKGAAEYDRKLASQFTGEFLALSDRSGSDIRLGAGLPRRPRAWPRASTSPFNWHWRVVVSLRWQDKGDLHINARELQAGVAALPWRSRSSKHLNARFAHLFDSSLYPIAGYITTEDNPADAPSRRQWKARGKGKPFQTPQKVRRHSFKGLLGVTAITPGRYRAAITRVLDHWDAIGLWPSGPLDIDEGIA</sequence>
<feature type="region of interest" description="Disordered" evidence="1">
    <location>
        <begin position="130"/>
        <end position="170"/>
    </location>
</feature>
<feature type="compositionally biased region" description="Low complexity" evidence="1">
    <location>
        <begin position="235"/>
        <end position="244"/>
    </location>
</feature>
<dbReference type="Gene3D" id="3.40.50.150">
    <property type="entry name" value="Vaccinia Virus protein VP39"/>
    <property type="match status" value="1"/>
</dbReference>
<dbReference type="SUPFAM" id="SSF53335">
    <property type="entry name" value="S-adenosyl-L-methionine-dependent methyltransferases"/>
    <property type="match status" value="1"/>
</dbReference>
<feature type="region of interest" description="Disordered" evidence="1">
    <location>
        <begin position="206"/>
        <end position="248"/>
    </location>
</feature>
<protein>
    <recommendedName>
        <fullName evidence="4">RNA-dependent RNA polymerase</fullName>
    </recommendedName>
</protein>
<feature type="region of interest" description="Disordered" evidence="1">
    <location>
        <begin position="449"/>
        <end position="482"/>
    </location>
</feature>
<dbReference type="EMBL" id="CAUYUJ010014231">
    <property type="protein sequence ID" value="CAK0838564.1"/>
    <property type="molecule type" value="Genomic_DNA"/>
</dbReference>
<evidence type="ECO:0000313" key="3">
    <source>
        <dbReference type="Proteomes" id="UP001189429"/>
    </source>
</evidence>
<feature type="region of interest" description="Disordered" evidence="1">
    <location>
        <begin position="1274"/>
        <end position="1295"/>
    </location>
</feature>
<feature type="compositionally biased region" description="Basic and acidic residues" evidence="1">
    <location>
        <begin position="216"/>
        <end position="231"/>
    </location>
</feature>